<dbReference type="InterPro" id="IPR004042">
    <property type="entry name" value="Intein_endonuc_central"/>
</dbReference>
<keyword evidence="4" id="KW-0347">Helicase</keyword>
<keyword evidence="1" id="KW-0068">Autocatalytic cleavage</keyword>
<keyword evidence="2" id="KW-0651">Protein splicing</keyword>
<sequence length="457" mass="53060">MSEIINLEREMLQIIHDPVQRGEHHLGVSSSWYQEQIIRQSYHCKGLHCGERAGKCIEENQRIMNPNTGEYKSIGELYQSQQDSIATPLLTLNEFYQLKNSKAFSIEDNGVQDTFAVVTKHGARVTLTRNHPVLTVDGWKEVDALRIGERIATPKFLTVYGTKQVEKNKLRILAYMLAAGRLNKNSISFQIRYEGVGESLQKSCEAIGITTYHEHHKKSTVYLMDFRSFEFYREIEEKKIPSFIYELDRDHLAFFLGSLYSAGGWFCAGRISEIGYATKCRQFALNLKHLLLRFGIQTNLLQKEMNNSVYYHLMVYHCSSILLFLEHLATPERNYEEVQQRALKMNPSEPTLPKEVWKYIEKERIVKGMTKAEVVGKGNRRYRIEKGISLSNAREYAENLQFAMLHYLIDSHVLWEEVVEIIPYGKRQTYDVFVPETHNLVVEDIFVFSPCANVLHR</sequence>
<dbReference type="PROSITE" id="PS50819">
    <property type="entry name" value="INTEIN_ENDONUCLEASE"/>
    <property type="match status" value="1"/>
</dbReference>
<evidence type="ECO:0000313" key="5">
    <source>
        <dbReference type="Proteomes" id="UP000195120"/>
    </source>
</evidence>
<dbReference type="InterPro" id="IPR004860">
    <property type="entry name" value="LAGLIDADG_dom"/>
</dbReference>
<dbReference type="EMBL" id="MOOP01000090">
    <property type="protein sequence ID" value="OUB48071.1"/>
    <property type="molecule type" value="Genomic_DNA"/>
</dbReference>
<dbReference type="Pfam" id="PF14528">
    <property type="entry name" value="LAGLIDADG_3"/>
    <property type="match status" value="1"/>
</dbReference>
<dbReference type="NCBIfam" id="TIGR01445">
    <property type="entry name" value="intein_Nterm"/>
    <property type="match status" value="1"/>
</dbReference>
<evidence type="ECO:0000313" key="4">
    <source>
        <dbReference type="EMBL" id="OUB48071.1"/>
    </source>
</evidence>
<proteinExistence type="predicted"/>
<dbReference type="SUPFAM" id="SSF51294">
    <property type="entry name" value="Hedgehog/intein (Hint) domain"/>
    <property type="match status" value="1"/>
</dbReference>
<evidence type="ECO:0000259" key="3">
    <source>
        <dbReference type="PROSITE" id="PS50819"/>
    </source>
</evidence>
<keyword evidence="4" id="KW-0547">Nucleotide-binding</keyword>
<dbReference type="SUPFAM" id="SSF55608">
    <property type="entry name" value="Homing endonucleases"/>
    <property type="match status" value="1"/>
</dbReference>
<dbReference type="InterPro" id="IPR036844">
    <property type="entry name" value="Hint_dom_sf"/>
</dbReference>
<dbReference type="PRINTS" id="PR00379">
    <property type="entry name" value="INTEIN"/>
</dbReference>
<keyword evidence="4" id="KW-0067">ATP-binding</keyword>
<protein>
    <submittedName>
        <fullName evidence="4">DNA helicase</fullName>
    </submittedName>
</protein>
<dbReference type="SMART" id="SM00306">
    <property type="entry name" value="HintN"/>
    <property type="match status" value="1"/>
</dbReference>
<dbReference type="Gene3D" id="3.10.28.10">
    <property type="entry name" value="Homing endonucleases"/>
    <property type="match status" value="1"/>
</dbReference>
<comment type="caution">
    <text evidence="4">The sequence shown here is derived from an EMBL/GenBank/DDBJ whole genome shotgun (WGS) entry which is preliminary data.</text>
</comment>
<dbReference type="Proteomes" id="UP000195120">
    <property type="component" value="Unassembled WGS sequence"/>
</dbReference>
<gene>
    <name evidence="4" type="ORF">BK741_14775</name>
</gene>
<accession>A0A9X6QP04</accession>
<dbReference type="Gene3D" id="2.170.16.10">
    <property type="entry name" value="Hedgehog/Intein (Hint) domain"/>
    <property type="match status" value="2"/>
</dbReference>
<organism evidence="4 5">
    <name type="scientific">Bacillus thuringiensis serovar iberica</name>
    <dbReference type="NCBI Taxonomy" id="180866"/>
    <lineage>
        <taxon>Bacteria</taxon>
        <taxon>Bacillati</taxon>
        <taxon>Bacillota</taxon>
        <taxon>Bacilli</taxon>
        <taxon>Bacillales</taxon>
        <taxon>Bacillaceae</taxon>
        <taxon>Bacillus</taxon>
        <taxon>Bacillus cereus group</taxon>
    </lineage>
</organism>
<name>A0A9X6QP04_BACTU</name>
<dbReference type="InterPro" id="IPR006142">
    <property type="entry name" value="INTEIN"/>
</dbReference>
<feature type="domain" description="DOD-type homing endonuclease" evidence="3">
    <location>
        <begin position="172"/>
        <end position="296"/>
    </location>
</feature>
<dbReference type="PROSITE" id="PS50817">
    <property type="entry name" value="INTEIN_N_TER"/>
    <property type="match status" value="1"/>
</dbReference>
<dbReference type="AlphaFoldDB" id="A0A9X6QP04"/>
<reference evidence="4 5" key="1">
    <citation type="submission" date="2016-10" db="EMBL/GenBank/DDBJ databases">
        <title>Comparative genomics of Bacillus thuringiensis reveals a path to pathogens against multiple invertebrate hosts.</title>
        <authorList>
            <person name="Zheng J."/>
            <person name="Gao Q."/>
            <person name="Liu H."/>
            <person name="Peng D."/>
            <person name="Ruan L."/>
            <person name="Sun M."/>
        </authorList>
    </citation>
    <scope>NUCLEOTIDE SEQUENCE [LARGE SCALE GENOMIC DNA]</scope>
    <source>
        <strain evidence="4">BGSC 4BW1</strain>
    </source>
</reference>
<dbReference type="InterPro" id="IPR003587">
    <property type="entry name" value="Hint_dom_N"/>
</dbReference>
<dbReference type="GO" id="GO:0016539">
    <property type="term" value="P:intein-mediated protein splicing"/>
    <property type="evidence" value="ECO:0007669"/>
    <property type="project" value="InterPro"/>
</dbReference>
<dbReference type="RefSeq" id="WP_086401390.1">
    <property type="nucleotide sequence ID" value="NZ_MOOP01000090.1"/>
</dbReference>
<dbReference type="InterPro" id="IPR006141">
    <property type="entry name" value="Intein_N"/>
</dbReference>
<dbReference type="GO" id="GO:0004519">
    <property type="term" value="F:endonuclease activity"/>
    <property type="evidence" value="ECO:0007669"/>
    <property type="project" value="InterPro"/>
</dbReference>
<evidence type="ECO:0000256" key="1">
    <source>
        <dbReference type="ARBA" id="ARBA00022813"/>
    </source>
</evidence>
<dbReference type="Pfam" id="PF14890">
    <property type="entry name" value="Intein_splicing"/>
    <property type="match status" value="1"/>
</dbReference>
<keyword evidence="4" id="KW-0378">Hydrolase</keyword>
<evidence type="ECO:0000256" key="2">
    <source>
        <dbReference type="ARBA" id="ARBA00023000"/>
    </source>
</evidence>
<dbReference type="InterPro" id="IPR027434">
    <property type="entry name" value="Homing_endonucl"/>
</dbReference>
<dbReference type="GO" id="GO:0004386">
    <property type="term" value="F:helicase activity"/>
    <property type="evidence" value="ECO:0007669"/>
    <property type="project" value="UniProtKB-KW"/>
</dbReference>
<dbReference type="CDD" id="cd00081">
    <property type="entry name" value="Hint"/>
    <property type="match status" value="1"/>
</dbReference>